<sequence length="687" mass="75980">MAPSRRSGAILPMLVAFFFFLNAAVASHEHLHQKREHLNLERLSAIEEKAGLLEKRANYIATTGIKGTLSPRLEIRNLKKNADQWALYILGMQKFQAMSQSDPLSYYQIAGIHGRPFVTWNQLPQVNSAGMCPHVSTMFWPWHRPYLAMFEQALFTQVQAIVNTAPSSTKARWQNAANTLRIPYWDWAAAPPSGEGDVPTAIRDQTVTVTGPTGTKTLSNPLYQYTFHPPSNDLGGSPFNTWTTTIRRPYRDNDQQAWRSNNGDFNAIMNSNRVSLRDRVYNLFINNANFAQVSTEATGTNTGNANSHDSFESTHDSIHVISGGDTGPAGGGDMYYLDLSAFDPVFWLHHANVDRQFAMWQVINPNTYVGNGIITQNNWQWNSGEMKNAYTPLKPFTKDTKGTYFTSMDIRKTTALNYYYPETKSGASASSVKSAVNTLYGPNSKSTFKRDVAGRSLPYEGRPIRQGDHEYLLTVNCHKFAFDGSYTILAFLGNVSDANPQDWYTAPNLVGINGVLAMKGMGNSTVPIEGCIPLTTTLQGKVATGELDDLSPYKVSAYLKQQLTWRVLRYGNVVVPADEVPGLHLAVSTCPVEPAKAADEFPTWVGTMQIMANVTAGKPAGQPWTPPANPYGTPSYPSGVSPNAPYPTSSNVPWNPSVPEDEPGYCVSHQTIEYVDSDGKFLYKEMS</sequence>
<evidence type="ECO:0000259" key="12">
    <source>
        <dbReference type="PROSITE" id="PS00498"/>
    </source>
</evidence>
<dbReference type="InterPro" id="IPR050316">
    <property type="entry name" value="Tyrosinase/Hemocyanin"/>
</dbReference>
<dbReference type="EC" id="1.14.18.1" evidence="3"/>
<dbReference type="OrthoDB" id="6132182at2759"/>
<reference evidence="13" key="1">
    <citation type="journal article" date="2020" name="Stud. Mycol.">
        <title>101 Dothideomycetes genomes: a test case for predicting lifestyles and emergence of pathogens.</title>
        <authorList>
            <person name="Haridas S."/>
            <person name="Albert R."/>
            <person name="Binder M."/>
            <person name="Bloem J."/>
            <person name="Labutti K."/>
            <person name="Salamov A."/>
            <person name="Andreopoulos B."/>
            <person name="Baker S."/>
            <person name="Barry K."/>
            <person name="Bills G."/>
            <person name="Bluhm B."/>
            <person name="Cannon C."/>
            <person name="Castanera R."/>
            <person name="Culley D."/>
            <person name="Daum C."/>
            <person name="Ezra D."/>
            <person name="Gonzalez J."/>
            <person name="Henrissat B."/>
            <person name="Kuo A."/>
            <person name="Liang C."/>
            <person name="Lipzen A."/>
            <person name="Lutzoni F."/>
            <person name="Magnuson J."/>
            <person name="Mondo S."/>
            <person name="Nolan M."/>
            <person name="Ohm R."/>
            <person name="Pangilinan J."/>
            <person name="Park H.-J."/>
            <person name="Ramirez L."/>
            <person name="Alfaro M."/>
            <person name="Sun H."/>
            <person name="Tritt A."/>
            <person name="Yoshinaga Y."/>
            <person name="Zwiers L.-H."/>
            <person name="Turgeon B."/>
            <person name="Goodwin S."/>
            <person name="Spatafora J."/>
            <person name="Crous P."/>
            <person name="Grigoriev I."/>
        </authorList>
    </citation>
    <scope>NUCLEOTIDE SEQUENCE</scope>
    <source>
        <strain evidence="13">CBS 269.34</strain>
    </source>
</reference>
<dbReference type="PANTHER" id="PTHR11474">
    <property type="entry name" value="TYROSINASE FAMILY MEMBER"/>
    <property type="match status" value="1"/>
</dbReference>
<comment type="cofactor">
    <cofactor evidence="1">
        <name>Cu(2+)</name>
        <dbReference type="ChEBI" id="CHEBI:29036"/>
    </cofactor>
</comment>
<evidence type="ECO:0000256" key="4">
    <source>
        <dbReference type="ARBA" id="ARBA00022723"/>
    </source>
</evidence>
<dbReference type="SUPFAM" id="SSF48056">
    <property type="entry name" value="Di-copper centre-containing domain"/>
    <property type="match status" value="1"/>
</dbReference>
<dbReference type="PRINTS" id="PR00092">
    <property type="entry name" value="TYROSINASE"/>
</dbReference>
<keyword evidence="7" id="KW-0503">Monooxygenase</keyword>
<gene>
    <name evidence="13" type="ORF">BU16DRAFT_522624</name>
</gene>
<keyword evidence="6" id="KW-0186">Copper</keyword>
<dbReference type="Pfam" id="PF18132">
    <property type="entry name" value="Tyrosinase_C"/>
    <property type="match status" value="1"/>
</dbReference>
<comment type="catalytic activity">
    <reaction evidence="9">
        <text>2 L-dopa + O2 = 2 L-dopaquinone + 2 H2O</text>
        <dbReference type="Rhea" id="RHEA:34287"/>
        <dbReference type="ChEBI" id="CHEBI:15377"/>
        <dbReference type="ChEBI" id="CHEBI:15379"/>
        <dbReference type="ChEBI" id="CHEBI:57504"/>
        <dbReference type="ChEBI" id="CHEBI:57924"/>
        <dbReference type="EC" id="1.14.18.1"/>
    </reaction>
</comment>
<keyword evidence="4" id="KW-0479">Metal-binding</keyword>
<comment type="similarity">
    <text evidence="2">Belongs to the tyrosinase family.</text>
</comment>
<keyword evidence="8" id="KW-0470">Melanin biosynthesis</keyword>
<name>A0A6A6RBJ0_9PEZI</name>
<evidence type="ECO:0000313" key="13">
    <source>
        <dbReference type="EMBL" id="KAF2501726.1"/>
    </source>
</evidence>
<evidence type="ECO:0000256" key="11">
    <source>
        <dbReference type="SAM" id="SignalP"/>
    </source>
</evidence>
<dbReference type="InterPro" id="IPR002227">
    <property type="entry name" value="Tyrosinase_Cu-bd"/>
</dbReference>
<dbReference type="Pfam" id="PF00264">
    <property type="entry name" value="Tyrosinase"/>
    <property type="match status" value="1"/>
</dbReference>
<dbReference type="Proteomes" id="UP000799750">
    <property type="component" value="Unassembled WGS sequence"/>
</dbReference>
<dbReference type="PROSITE" id="PS00498">
    <property type="entry name" value="TYROSINASE_2"/>
    <property type="match status" value="1"/>
</dbReference>
<keyword evidence="14" id="KW-1185">Reference proteome</keyword>
<feature type="domain" description="Tyrosinase copper-binding" evidence="12">
    <location>
        <begin position="343"/>
        <end position="354"/>
    </location>
</feature>
<evidence type="ECO:0000256" key="6">
    <source>
        <dbReference type="ARBA" id="ARBA00023008"/>
    </source>
</evidence>
<dbReference type="EMBL" id="MU004182">
    <property type="protein sequence ID" value="KAF2501726.1"/>
    <property type="molecule type" value="Genomic_DNA"/>
</dbReference>
<dbReference type="InterPro" id="IPR008922">
    <property type="entry name" value="Di-copper_centre_dom_sf"/>
</dbReference>
<dbReference type="InterPro" id="IPR041640">
    <property type="entry name" value="Tyrosinase_C"/>
</dbReference>
<feature type="signal peptide" evidence="11">
    <location>
        <begin position="1"/>
        <end position="26"/>
    </location>
</feature>
<organism evidence="13 14">
    <name type="scientific">Lophium mytilinum</name>
    <dbReference type="NCBI Taxonomy" id="390894"/>
    <lineage>
        <taxon>Eukaryota</taxon>
        <taxon>Fungi</taxon>
        <taxon>Dikarya</taxon>
        <taxon>Ascomycota</taxon>
        <taxon>Pezizomycotina</taxon>
        <taxon>Dothideomycetes</taxon>
        <taxon>Pleosporomycetidae</taxon>
        <taxon>Mytilinidiales</taxon>
        <taxon>Mytilinidiaceae</taxon>
        <taxon>Lophium</taxon>
    </lineage>
</organism>
<dbReference type="Gene3D" id="1.10.1280.10">
    <property type="entry name" value="Di-copper center containing domain from catechol oxidase"/>
    <property type="match status" value="1"/>
</dbReference>
<keyword evidence="5" id="KW-0560">Oxidoreductase</keyword>
<keyword evidence="11" id="KW-0732">Signal</keyword>
<dbReference type="GO" id="GO:0046872">
    <property type="term" value="F:metal ion binding"/>
    <property type="evidence" value="ECO:0007669"/>
    <property type="project" value="UniProtKB-KW"/>
</dbReference>
<evidence type="ECO:0000256" key="2">
    <source>
        <dbReference type="ARBA" id="ARBA00009928"/>
    </source>
</evidence>
<evidence type="ECO:0000256" key="10">
    <source>
        <dbReference type="ARBA" id="ARBA00048881"/>
    </source>
</evidence>
<dbReference type="GO" id="GO:0042438">
    <property type="term" value="P:melanin biosynthetic process"/>
    <property type="evidence" value="ECO:0007669"/>
    <property type="project" value="UniProtKB-KW"/>
</dbReference>
<evidence type="ECO:0000313" key="14">
    <source>
        <dbReference type="Proteomes" id="UP000799750"/>
    </source>
</evidence>
<dbReference type="PANTHER" id="PTHR11474:SF76">
    <property type="entry name" value="SHKT DOMAIN-CONTAINING PROTEIN"/>
    <property type="match status" value="1"/>
</dbReference>
<dbReference type="GO" id="GO:0004503">
    <property type="term" value="F:tyrosinase activity"/>
    <property type="evidence" value="ECO:0007669"/>
    <property type="project" value="UniProtKB-EC"/>
</dbReference>
<comment type="catalytic activity">
    <reaction evidence="10">
        <text>L-tyrosine + O2 = L-dopaquinone + H2O</text>
        <dbReference type="Rhea" id="RHEA:18117"/>
        <dbReference type="ChEBI" id="CHEBI:15377"/>
        <dbReference type="ChEBI" id="CHEBI:15379"/>
        <dbReference type="ChEBI" id="CHEBI:57924"/>
        <dbReference type="ChEBI" id="CHEBI:58315"/>
        <dbReference type="EC" id="1.14.18.1"/>
    </reaction>
</comment>
<evidence type="ECO:0000256" key="9">
    <source>
        <dbReference type="ARBA" id="ARBA00048233"/>
    </source>
</evidence>
<feature type="chain" id="PRO_5025546776" description="tyrosinase" evidence="11">
    <location>
        <begin position="27"/>
        <end position="687"/>
    </location>
</feature>
<evidence type="ECO:0000256" key="5">
    <source>
        <dbReference type="ARBA" id="ARBA00023002"/>
    </source>
</evidence>
<evidence type="ECO:0000256" key="7">
    <source>
        <dbReference type="ARBA" id="ARBA00023033"/>
    </source>
</evidence>
<proteinExistence type="inferred from homology"/>
<dbReference type="AlphaFoldDB" id="A0A6A6RBJ0"/>
<evidence type="ECO:0000256" key="1">
    <source>
        <dbReference type="ARBA" id="ARBA00001973"/>
    </source>
</evidence>
<accession>A0A6A6RBJ0</accession>
<evidence type="ECO:0000256" key="3">
    <source>
        <dbReference type="ARBA" id="ARBA00011906"/>
    </source>
</evidence>
<protein>
    <recommendedName>
        <fullName evidence="3">tyrosinase</fullName>
        <ecNumber evidence="3">1.14.18.1</ecNumber>
    </recommendedName>
</protein>
<evidence type="ECO:0000256" key="8">
    <source>
        <dbReference type="ARBA" id="ARBA00023101"/>
    </source>
</evidence>
<dbReference type="Gene3D" id="2.60.310.20">
    <property type="match status" value="1"/>
</dbReference>